<keyword evidence="1" id="KW-0812">Transmembrane</keyword>
<feature type="transmembrane region" description="Helical" evidence="1">
    <location>
        <begin position="20"/>
        <end position="39"/>
    </location>
</feature>
<dbReference type="AlphaFoldDB" id="A0A381QKT3"/>
<reference evidence="2" key="1">
    <citation type="submission" date="2018-05" db="EMBL/GenBank/DDBJ databases">
        <authorList>
            <person name="Lanie J.A."/>
            <person name="Ng W.-L."/>
            <person name="Kazmierczak K.M."/>
            <person name="Andrzejewski T.M."/>
            <person name="Davidsen T.M."/>
            <person name="Wayne K.J."/>
            <person name="Tettelin H."/>
            <person name="Glass J.I."/>
            <person name="Rusch D."/>
            <person name="Podicherti R."/>
            <person name="Tsui H.-C.T."/>
            <person name="Winkler M.E."/>
        </authorList>
    </citation>
    <scope>NUCLEOTIDE SEQUENCE</scope>
</reference>
<keyword evidence="1" id="KW-1133">Transmembrane helix</keyword>
<dbReference type="EMBL" id="UINC01001407">
    <property type="protein sequence ID" value="SUZ79941.1"/>
    <property type="molecule type" value="Genomic_DNA"/>
</dbReference>
<proteinExistence type="predicted"/>
<evidence type="ECO:0000313" key="2">
    <source>
        <dbReference type="EMBL" id="SUZ79941.1"/>
    </source>
</evidence>
<keyword evidence="1" id="KW-0472">Membrane</keyword>
<evidence type="ECO:0000256" key="1">
    <source>
        <dbReference type="SAM" id="Phobius"/>
    </source>
</evidence>
<name>A0A381QKT3_9ZZZZ</name>
<accession>A0A381QKT3</accession>
<protein>
    <submittedName>
        <fullName evidence="2">Uncharacterized protein</fullName>
    </submittedName>
</protein>
<gene>
    <name evidence="2" type="ORF">METZ01_LOCUS32795</name>
</gene>
<organism evidence="2">
    <name type="scientific">marine metagenome</name>
    <dbReference type="NCBI Taxonomy" id="408172"/>
    <lineage>
        <taxon>unclassified sequences</taxon>
        <taxon>metagenomes</taxon>
        <taxon>ecological metagenomes</taxon>
    </lineage>
</organism>
<sequence>MGINKMVELTGDTADFLNEIPWFDGIIYIILLMGLYVFYKWVNKKFS</sequence>